<evidence type="ECO:0000313" key="2">
    <source>
        <dbReference type="EMBL" id="MBU8868299.1"/>
    </source>
</evidence>
<reference evidence="2 3" key="1">
    <citation type="submission" date="2021-06" db="EMBL/GenBank/DDBJ databases">
        <authorList>
            <person name="Jeong J.W."/>
        </authorList>
    </citation>
    <scope>NUCLEOTIDE SEQUENCE [LARGE SCALE GENOMIC DNA]</scope>
    <source>
        <strain evidence="2 3">MMS21-TAE1-1</strain>
    </source>
</reference>
<sequence length="286" mass="31089">MKILVTGANGRLGMVLRQQLERREDLSPIYLISPRAIPQTEKDVTADISDPGDLKKVVLLAEPDVIIHLAGVSGAACDANLKLSRAVNVTAMQVLCDAAMNAGTSRIVFSSTAAIYGDRHREPVSEAHQVDLSSTYARMKHDAEEILRGASAAGHFSSVALRIFNIYGDRFSDSLVHRLLSSTLSKPSRLQGLDTFVRDYVHAPDVAEAILRSIKVPLHGHLTMNIGSGEPTSNRQLVHLLSNLRTIHYEMDEPRASFSCADIGLAATKLNFSPETLGDVLVGSRR</sequence>
<dbReference type="Pfam" id="PF01370">
    <property type="entry name" value="Epimerase"/>
    <property type="match status" value="1"/>
</dbReference>
<proteinExistence type="predicted"/>
<dbReference type="RefSeq" id="WP_216926420.1">
    <property type="nucleotide sequence ID" value="NZ_JAHOPC010000013.1"/>
</dbReference>
<organism evidence="2 3">
    <name type="scientific">Paenarthrobacter aromaticivorans</name>
    <dbReference type="NCBI Taxonomy" id="2849150"/>
    <lineage>
        <taxon>Bacteria</taxon>
        <taxon>Bacillati</taxon>
        <taxon>Actinomycetota</taxon>
        <taxon>Actinomycetes</taxon>
        <taxon>Micrococcales</taxon>
        <taxon>Micrococcaceae</taxon>
        <taxon>Paenarthrobacter</taxon>
    </lineage>
</organism>
<gene>
    <name evidence="2" type="ORF">KSW38_18565</name>
</gene>
<accession>A0ABS6IB62</accession>
<dbReference type="PANTHER" id="PTHR43245">
    <property type="entry name" value="BIFUNCTIONAL POLYMYXIN RESISTANCE PROTEIN ARNA"/>
    <property type="match status" value="1"/>
</dbReference>
<dbReference type="CDD" id="cd08946">
    <property type="entry name" value="SDR_e"/>
    <property type="match status" value="1"/>
</dbReference>
<comment type="caution">
    <text evidence="2">The sequence shown here is derived from an EMBL/GenBank/DDBJ whole genome shotgun (WGS) entry which is preliminary data.</text>
</comment>
<protein>
    <submittedName>
        <fullName evidence="2">NAD(P)-dependent oxidoreductase</fullName>
    </submittedName>
</protein>
<feature type="domain" description="NAD-dependent epimerase/dehydratase" evidence="1">
    <location>
        <begin position="3"/>
        <end position="227"/>
    </location>
</feature>
<evidence type="ECO:0000259" key="1">
    <source>
        <dbReference type="Pfam" id="PF01370"/>
    </source>
</evidence>
<dbReference type="InterPro" id="IPR050177">
    <property type="entry name" value="Lipid_A_modif_metabolic_enz"/>
</dbReference>
<dbReference type="Proteomes" id="UP000824166">
    <property type="component" value="Unassembled WGS sequence"/>
</dbReference>
<name>A0ABS6IB62_9MICC</name>
<keyword evidence="3" id="KW-1185">Reference proteome</keyword>
<dbReference type="EMBL" id="JAHOPC010000013">
    <property type="protein sequence ID" value="MBU8868299.1"/>
    <property type="molecule type" value="Genomic_DNA"/>
</dbReference>
<evidence type="ECO:0000313" key="3">
    <source>
        <dbReference type="Proteomes" id="UP000824166"/>
    </source>
</evidence>
<dbReference type="InterPro" id="IPR001509">
    <property type="entry name" value="Epimerase_deHydtase"/>
</dbReference>